<dbReference type="InterPro" id="IPR007138">
    <property type="entry name" value="ABM_dom"/>
</dbReference>
<dbReference type="Proteomes" id="UP001147747">
    <property type="component" value="Unassembled WGS sequence"/>
</dbReference>
<feature type="domain" description="ABM" evidence="1">
    <location>
        <begin position="6"/>
        <end position="97"/>
    </location>
</feature>
<reference evidence="2" key="2">
    <citation type="journal article" date="2023" name="IMA Fungus">
        <title>Comparative genomic study of the Penicillium genus elucidates a diverse pangenome and 15 lateral gene transfer events.</title>
        <authorList>
            <person name="Petersen C."/>
            <person name="Sorensen T."/>
            <person name="Nielsen M.R."/>
            <person name="Sondergaard T.E."/>
            <person name="Sorensen J.L."/>
            <person name="Fitzpatrick D.A."/>
            <person name="Frisvad J.C."/>
            <person name="Nielsen K.L."/>
        </authorList>
    </citation>
    <scope>NUCLEOTIDE SEQUENCE</scope>
    <source>
        <strain evidence="2">IBT 29677</strain>
    </source>
</reference>
<dbReference type="OrthoDB" id="10011777at2759"/>
<organism evidence="2 3">
    <name type="scientific">Penicillium cosmopolitanum</name>
    <dbReference type="NCBI Taxonomy" id="1131564"/>
    <lineage>
        <taxon>Eukaryota</taxon>
        <taxon>Fungi</taxon>
        <taxon>Dikarya</taxon>
        <taxon>Ascomycota</taxon>
        <taxon>Pezizomycotina</taxon>
        <taxon>Eurotiomycetes</taxon>
        <taxon>Eurotiomycetidae</taxon>
        <taxon>Eurotiales</taxon>
        <taxon>Aspergillaceae</taxon>
        <taxon>Penicillium</taxon>
    </lineage>
</organism>
<evidence type="ECO:0000313" key="3">
    <source>
        <dbReference type="Proteomes" id="UP001147747"/>
    </source>
</evidence>
<gene>
    <name evidence="2" type="ORF">N7509_000154</name>
</gene>
<dbReference type="PANTHER" id="PTHR40624:SF1">
    <property type="entry name" value="BIOSYNTHESIS MONOOXYGENASE, PUTATIVE (AFU_ORTHOLOGUE AFUA_1G12025)-RELATED"/>
    <property type="match status" value="1"/>
</dbReference>
<dbReference type="Pfam" id="PF03992">
    <property type="entry name" value="ABM"/>
    <property type="match status" value="1"/>
</dbReference>
<dbReference type="SUPFAM" id="SSF54909">
    <property type="entry name" value="Dimeric alpha+beta barrel"/>
    <property type="match status" value="1"/>
</dbReference>
<evidence type="ECO:0000313" key="2">
    <source>
        <dbReference type="EMBL" id="KAJ5414820.1"/>
    </source>
</evidence>
<dbReference type="EMBL" id="JAPZBU010000002">
    <property type="protein sequence ID" value="KAJ5414820.1"/>
    <property type="molecule type" value="Genomic_DNA"/>
</dbReference>
<dbReference type="PROSITE" id="PS51725">
    <property type="entry name" value="ABM"/>
    <property type="match status" value="1"/>
</dbReference>
<dbReference type="GeneID" id="81363781"/>
<dbReference type="AlphaFoldDB" id="A0A9W9WC55"/>
<proteinExistence type="predicted"/>
<comment type="caution">
    <text evidence="2">The sequence shown here is derived from an EMBL/GenBank/DDBJ whole genome shotgun (WGS) entry which is preliminary data.</text>
</comment>
<dbReference type="RefSeq" id="XP_056494666.1">
    <property type="nucleotide sequence ID" value="XM_056624801.1"/>
</dbReference>
<dbReference type="PANTHER" id="PTHR40624">
    <property type="entry name" value="BIOSYNTHESIS MONOOXYGENASE, PUTATIVE (AFU_ORTHOLOGUE AFUA_1G12025)-RELATED"/>
    <property type="match status" value="1"/>
</dbReference>
<evidence type="ECO:0000259" key="1">
    <source>
        <dbReference type="PROSITE" id="PS51725"/>
    </source>
</evidence>
<keyword evidence="3" id="KW-1185">Reference proteome</keyword>
<name>A0A9W9WC55_9EURO</name>
<protein>
    <recommendedName>
        <fullName evidence="1">ABM domain-containing protein</fullName>
    </recommendedName>
</protein>
<reference evidence="2" key="1">
    <citation type="submission" date="2022-12" db="EMBL/GenBank/DDBJ databases">
        <authorList>
            <person name="Petersen C."/>
        </authorList>
    </citation>
    <scope>NUCLEOTIDE SEQUENCE</scope>
    <source>
        <strain evidence="2">IBT 29677</strain>
    </source>
</reference>
<dbReference type="InterPro" id="IPR011008">
    <property type="entry name" value="Dimeric_a/b-barrel"/>
</dbReference>
<dbReference type="Gene3D" id="3.30.70.100">
    <property type="match status" value="1"/>
</dbReference>
<accession>A0A9W9WC55</accession>
<sequence>MSSEPIHNIVTLTPRDDKVVDLINAFGKFSQYVQAHEPETLVYYAVQTIDKSQLVIIEKYSNEAALKAHAQSEAFKEFGKAISGTLQAPPDISTSTFSSGFEARARI</sequence>